<dbReference type="AlphaFoldDB" id="A0A926P340"/>
<proteinExistence type="inferred from homology"/>
<reference evidence="3" key="1">
    <citation type="submission" date="2020-05" db="EMBL/GenBank/DDBJ databases">
        <title>Identification of trans-AT polyketide cluster in two marine bacteria, producers of a novel glutaramide-containing polyketide sesbanimide D and analogs.</title>
        <authorList>
            <person name="Kacar D."/>
            <person name="Rodriguez P."/>
            <person name="Canedo L."/>
            <person name="Gonzalez E."/>
            <person name="Galan B."/>
            <person name="De La Calle F."/>
            <person name="Garcia J.L."/>
        </authorList>
    </citation>
    <scope>NUCLEOTIDE SEQUENCE</scope>
    <source>
        <strain evidence="3">PHM038</strain>
    </source>
</reference>
<dbReference type="PANTHER" id="PTHR42760">
    <property type="entry name" value="SHORT-CHAIN DEHYDROGENASES/REDUCTASES FAMILY MEMBER"/>
    <property type="match status" value="1"/>
</dbReference>
<evidence type="ECO:0000256" key="1">
    <source>
        <dbReference type="ARBA" id="ARBA00006484"/>
    </source>
</evidence>
<accession>A0A926P340</accession>
<dbReference type="PRINTS" id="PR00081">
    <property type="entry name" value="GDHRDH"/>
</dbReference>
<comment type="similarity">
    <text evidence="1">Belongs to the short-chain dehydrogenases/reductases (SDR) family.</text>
</comment>
<dbReference type="SUPFAM" id="SSF51735">
    <property type="entry name" value="NAD(P)-binding Rossmann-fold domains"/>
    <property type="match status" value="1"/>
</dbReference>
<name>A0A926P340_9HYPH</name>
<dbReference type="Pfam" id="PF13561">
    <property type="entry name" value="adh_short_C2"/>
    <property type="match status" value="1"/>
</dbReference>
<evidence type="ECO:0000313" key="3">
    <source>
        <dbReference type="EMBL" id="MBD1548688.1"/>
    </source>
</evidence>
<dbReference type="GO" id="GO:0016616">
    <property type="term" value="F:oxidoreductase activity, acting on the CH-OH group of donors, NAD or NADP as acceptor"/>
    <property type="evidence" value="ECO:0007669"/>
    <property type="project" value="TreeGrafter"/>
</dbReference>
<evidence type="ECO:0000256" key="2">
    <source>
        <dbReference type="ARBA" id="ARBA00023002"/>
    </source>
</evidence>
<evidence type="ECO:0000313" key="4">
    <source>
        <dbReference type="Proteomes" id="UP000598467"/>
    </source>
</evidence>
<dbReference type="PANTHER" id="PTHR42760:SF133">
    <property type="entry name" value="3-OXOACYL-[ACYL-CARRIER-PROTEIN] REDUCTASE"/>
    <property type="match status" value="1"/>
</dbReference>
<dbReference type="Proteomes" id="UP000598467">
    <property type="component" value="Unassembled WGS sequence"/>
</dbReference>
<sequence length="255" mass="27865">MKMLTGQNVVVVGGNGLIGQGLVKAALAQGANVVCASRSPNPGLFSDLDASEQDRLTFSAVNLSDGASIDAMLEQLSETHVPIHSVVNCSFPRNASYGAKFEDVTFEGFCDNVNLHLGGAFLLCQKFVRYFETVGEGNIINFSSIYGVMAPRFELYEGTDMTKEVEYAVCKSAIIQLTRYLATYLKGKNIRVNCVSPGGVFNNQDERFVRRYESHCLNKGMLEANDVAETVMFLLSDSSRAFNGQNFILDDGFSL</sequence>
<comment type="caution">
    <text evidence="3">The sequence shown here is derived from an EMBL/GenBank/DDBJ whole genome shotgun (WGS) entry which is preliminary data.</text>
</comment>
<protein>
    <submittedName>
        <fullName evidence="3">SDR family oxidoreductase</fullName>
    </submittedName>
</protein>
<gene>
    <name evidence="3" type="ORF">HK439_20680</name>
</gene>
<dbReference type="Gene3D" id="3.40.50.720">
    <property type="entry name" value="NAD(P)-binding Rossmann-like Domain"/>
    <property type="match status" value="1"/>
</dbReference>
<dbReference type="InterPro" id="IPR036291">
    <property type="entry name" value="NAD(P)-bd_dom_sf"/>
</dbReference>
<keyword evidence="2" id="KW-0560">Oxidoreductase</keyword>
<organism evidence="3 4">
    <name type="scientific">Roseibium aggregatum</name>
    <dbReference type="NCBI Taxonomy" id="187304"/>
    <lineage>
        <taxon>Bacteria</taxon>
        <taxon>Pseudomonadati</taxon>
        <taxon>Pseudomonadota</taxon>
        <taxon>Alphaproteobacteria</taxon>
        <taxon>Hyphomicrobiales</taxon>
        <taxon>Stappiaceae</taxon>
        <taxon>Roseibium</taxon>
    </lineage>
</organism>
<dbReference type="InterPro" id="IPR002347">
    <property type="entry name" value="SDR_fam"/>
</dbReference>
<dbReference type="EMBL" id="JABFCZ010000025">
    <property type="protein sequence ID" value="MBD1548688.1"/>
    <property type="molecule type" value="Genomic_DNA"/>
</dbReference>
<dbReference type="NCBIfam" id="NF006619">
    <property type="entry name" value="PRK09186.1"/>
    <property type="match status" value="1"/>
</dbReference>